<keyword evidence="3" id="KW-1185">Reference proteome</keyword>
<feature type="coiled-coil region" evidence="1">
    <location>
        <begin position="182"/>
        <end position="291"/>
    </location>
</feature>
<reference evidence="2 3" key="1">
    <citation type="submission" date="2024-07" db="EMBL/GenBank/DDBJ databases">
        <title>Chromosome-level genome assembly of the water stick insect Ranatra chinensis (Heteroptera: Nepidae).</title>
        <authorList>
            <person name="Liu X."/>
        </authorList>
    </citation>
    <scope>NUCLEOTIDE SEQUENCE [LARGE SCALE GENOMIC DNA]</scope>
    <source>
        <strain evidence="2">Cailab_2021Rc</strain>
        <tissue evidence="2">Muscle</tissue>
    </source>
</reference>
<accession>A0ABD0ZH28</accession>
<dbReference type="EMBL" id="JBFDAA010000001">
    <property type="protein sequence ID" value="KAL1140093.1"/>
    <property type="molecule type" value="Genomic_DNA"/>
</dbReference>
<evidence type="ECO:0000256" key="1">
    <source>
        <dbReference type="SAM" id="Coils"/>
    </source>
</evidence>
<sequence>MAAMERCDATINREKQMDELLNTVHVNYKKELTCLRHQLDSAVAKYNQKEVDCNVLEKKLEELEKKHSTTLLYKCDSMVRQESALQALLEEANKEKLEMNKKLMALQQGECNVLKVDLEQYESVSRFRLGNSSSDEHETDSMLYLGINRQRNDSKRSAHSGSPQADIVAKLKDELHRALVGQRVKRSEIKKLQEQIQSKELQIHEMKEKERSYLADAESLKSDMAKIMDQLKKEDGNDNQTVISQLRSEILNLNNENEKSAQRIKEYQAELKKLSNEFQLENTKQKKLQEDYISYHESEVTKLQLQAEEILKQKELEYGSKVDRLVKECSDIKQLYEELKFKNEKMVARLEQESKKLTEALIETDNLKKLLTQKENEALTLGKVVENLQKGALHEEQVKNITDMSTIQANVISSEQTNLNQ</sequence>
<dbReference type="Proteomes" id="UP001558652">
    <property type="component" value="Unassembled WGS sequence"/>
</dbReference>
<evidence type="ECO:0000313" key="3">
    <source>
        <dbReference type="Proteomes" id="UP001558652"/>
    </source>
</evidence>
<organism evidence="2 3">
    <name type="scientific">Ranatra chinensis</name>
    <dbReference type="NCBI Taxonomy" id="642074"/>
    <lineage>
        <taxon>Eukaryota</taxon>
        <taxon>Metazoa</taxon>
        <taxon>Ecdysozoa</taxon>
        <taxon>Arthropoda</taxon>
        <taxon>Hexapoda</taxon>
        <taxon>Insecta</taxon>
        <taxon>Pterygota</taxon>
        <taxon>Neoptera</taxon>
        <taxon>Paraneoptera</taxon>
        <taxon>Hemiptera</taxon>
        <taxon>Heteroptera</taxon>
        <taxon>Panheteroptera</taxon>
        <taxon>Nepomorpha</taxon>
        <taxon>Nepidae</taxon>
        <taxon>Ranatrinae</taxon>
        <taxon>Ranatra</taxon>
    </lineage>
</organism>
<keyword evidence="1" id="KW-0175">Coiled coil</keyword>
<protein>
    <submittedName>
        <fullName evidence="2">Uncharacterized protein</fullName>
    </submittedName>
</protein>
<gene>
    <name evidence="2" type="ORF">AAG570_000025</name>
</gene>
<proteinExistence type="predicted"/>
<feature type="coiled-coil region" evidence="1">
    <location>
        <begin position="336"/>
        <end position="377"/>
    </location>
</feature>
<feature type="coiled-coil region" evidence="1">
    <location>
        <begin position="46"/>
        <end position="109"/>
    </location>
</feature>
<dbReference type="AlphaFoldDB" id="A0ABD0ZH28"/>
<comment type="caution">
    <text evidence="2">The sequence shown here is derived from an EMBL/GenBank/DDBJ whole genome shotgun (WGS) entry which is preliminary data.</text>
</comment>
<evidence type="ECO:0000313" key="2">
    <source>
        <dbReference type="EMBL" id="KAL1140093.1"/>
    </source>
</evidence>
<name>A0ABD0ZH28_9HEMI</name>